<keyword evidence="4" id="KW-1185">Reference proteome</keyword>
<feature type="region of interest" description="Disordered" evidence="1">
    <location>
        <begin position="72"/>
        <end position="160"/>
    </location>
</feature>
<dbReference type="AlphaFoldDB" id="A0A833RIX5"/>
<sequence length="160" mass="17219">MAISEVSNMAVILQVAFLSLVVDIGHVSSDGSWQTTNWEGHAITKGLAPMHGRSEMTVRKAARSHIAMAQAASDVEHVITNEAGEDETKSENKGRTSNGGAFDEAKTTYENAKKRVGEAYKTAKESMTESAKREYEDAKEKASKAAGDLGAKMRAGEEEL</sequence>
<feature type="signal peptide" evidence="2">
    <location>
        <begin position="1"/>
        <end position="29"/>
    </location>
</feature>
<name>A0A833RIX5_9POAL</name>
<evidence type="ECO:0000313" key="4">
    <source>
        <dbReference type="Proteomes" id="UP000623129"/>
    </source>
</evidence>
<evidence type="ECO:0000256" key="1">
    <source>
        <dbReference type="SAM" id="MobiDB-lite"/>
    </source>
</evidence>
<accession>A0A833RIX5</accession>
<dbReference type="Proteomes" id="UP000623129">
    <property type="component" value="Unassembled WGS sequence"/>
</dbReference>
<keyword evidence="2" id="KW-0732">Signal</keyword>
<dbReference type="OrthoDB" id="20872at2759"/>
<reference evidence="3" key="1">
    <citation type="submission" date="2020-01" db="EMBL/GenBank/DDBJ databases">
        <title>Genome sequence of Kobresia littledalei, the first chromosome-level genome in the family Cyperaceae.</title>
        <authorList>
            <person name="Qu G."/>
        </authorList>
    </citation>
    <scope>NUCLEOTIDE SEQUENCE</scope>
    <source>
        <strain evidence="3">C.B.Clarke</strain>
        <tissue evidence="3">Leaf</tissue>
    </source>
</reference>
<evidence type="ECO:0000313" key="3">
    <source>
        <dbReference type="EMBL" id="KAF3339991.1"/>
    </source>
</evidence>
<proteinExistence type="predicted"/>
<dbReference type="EMBL" id="SWLB01000003">
    <property type="protein sequence ID" value="KAF3339991.1"/>
    <property type="molecule type" value="Genomic_DNA"/>
</dbReference>
<feature type="chain" id="PRO_5032896535" evidence="2">
    <location>
        <begin position="30"/>
        <end position="160"/>
    </location>
</feature>
<evidence type="ECO:0000256" key="2">
    <source>
        <dbReference type="SAM" id="SignalP"/>
    </source>
</evidence>
<gene>
    <name evidence="3" type="ORF">FCM35_KLT15762</name>
</gene>
<protein>
    <submittedName>
        <fullName evidence="3">Late embryogenesis abundant protein</fullName>
    </submittedName>
</protein>
<feature type="compositionally biased region" description="Basic and acidic residues" evidence="1">
    <location>
        <begin position="103"/>
        <end position="143"/>
    </location>
</feature>
<comment type="caution">
    <text evidence="3">The sequence shown here is derived from an EMBL/GenBank/DDBJ whole genome shotgun (WGS) entry which is preliminary data.</text>
</comment>
<organism evidence="3 4">
    <name type="scientific">Carex littledalei</name>
    <dbReference type="NCBI Taxonomy" id="544730"/>
    <lineage>
        <taxon>Eukaryota</taxon>
        <taxon>Viridiplantae</taxon>
        <taxon>Streptophyta</taxon>
        <taxon>Embryophyta</taxon>
        <taxon>Tracheophyta</taxon>
        <taxon>Spermatophyta</taxon>
        <taxon>Magnoliopsida</taxon>
        <taxon>Liliopsida</taxon>
        <taxon>Poales</taxon>
        <taxon>Cyperaceae</taxon>
        <taxon>Cyperoideae</taxon>
        <taxon>Cariceae</taxon>
        <taxon>Carex</taxon>
        <taxon>Carex subgen. Euthyceras</taxon>
    </lineage>
</organism>